<dbReference type="GO" id="GO:0006313">
    <property type="term" value="P:DNA transposition"/>
    <property type="evidence" value="ECO:0007669"/>
    <property type="project" value="InterPro"/>
</dbReference>
<feature type="region of interest" description="Disordered" evidence="1">
    <location>
        <begin position="124"/>
        <end position="152"/>
    </location>
</feature>
<dbReference type="STRING" id="1305675.BFG57_15530"/>
<dbReference type="RefSeq" id="WP_069717471.1">
    <property type="nucleotide sequence ID" value="NZ_MJEH01000027.1"/>
</dbReference>
<feature type="non-terminal residue" evidence="4">
    <location>
        <position position="1"/>
    </location>
</feature>
<comment type="caution">
    <text evidence="4">The sequence shown here is derived from an EMBL/GenBank/DDBJ whole genome shotgun (WGS) entry which is preliminary data.</text>
</comment>
<keyword evidence="5" id="KW-1185">Reference proteome</keyword>
<sequence length="427" mass="49024">EAIFSEIDIDPLIYAVSKKSIYGAPTSLNYPAMIYGCIARIHEGIPTIKKLVQRLKNDLIFRLDCGFLLSDNVPSESSFSRLIHLLSKSNAIEKSQNTLVRQAIQEGFIKDDMAAVDVTHFEARDRAKASEKKEPIEPKKRGRKSKKEREQWLKEQVEQEAGRTLYEKEIAHQLSASLDELRSEVPLTPTWGIKKNSERKNVAWFGYKAHLAVGTQSQYILQTLMSSASLSDGKGAIPLIKGIHETLHLTIRYGLLDAGYDFKAIYQQLHNMNAQGIIAYNPRNEQEVEGFDGNFSPTCVREHSYQYDSYDSAYHRLKYTRPKECKECPLANDTLCQKVYKIKRLVDIRKYVEPVRGSQKWKTLYKQRTSVERVNAYLKEYFQLNNVRHRSGKVAKVHFDLVTLIYNGTKLAIDRMNRKVLQNSIAV</sequence>
<dbReference type="Pfam" id="PF01609">
    <property type="entry name" value="DDE_Tnp_1"/>
    <property type="match status" value="1"/>
</dbReference>
<evidence type="ECO:0000259" key="2">
    <source>
        <dbReference type="Pfam" id="PF01609"/>
    </source>
</evidence>
<feature type="domain" description="Transposase InsH N-terminal" evidence="3">
    <location>
        <begin position="7"/>
        <end position="83"/>
    </location>
</feature>
<dbReference type="PANTHER" id="PTHR33408">
    <property type="entry name" value="TRANSPOSASE"/>
    <property type="match status" value="1"/>
</dbReference>
<dbReference type="OrthoDB" id="5751230at2"/>
<gene>
    <name evidence="4" type="ORF">BFG57_15530</name>
</gene>
<organism evidence="4 5">
    <name type="scientific">Bacillus solimangrovi</name>
    <dbReference type="NCBI Taxonomy" id="1305675"/>
    <lineage>
        <taxon>Bacteria</taxon>
        <taxon>Bacillati</taxon>
        <taxon>Bacillota</taxon>
        <taxon>Bacilli</taxon>
        <taxon>Bacillales</taxon>
        <taxon>Bacillaceae</taxon>
        <taxon>Bacillus</taxon>
    </lineage>
</organism>
<accession>A0A1E5LEH4</accession>
<dbReference type="EMBL" id="MJEH01000027">
    <property type="protein sequence ID" value="OEH92469.1"/>
    <property type="molecule type" value="Genomic_DNA"/>
</dbReference>
<evidence type="ECO:0000256" key="1">
    <source>
        <dbReference type="SAM" id="MobiDB-lite"/>
    </source>
</evidence>
<dbReference type="AlphaFoldDB" id="A0A1E5LEH4"/>
<feature type="compositionally biased region" description="Basic and acidic residues" evidence="1">
    <location>
        <begin position="124"/>
        <end position="139"/>
    </location>
</feature>
<feature type="domain" description="Transposase IS4-like" evidence="2">
    <location>
        <begin position="184"/>
        <end position="407"/>
    </location>
</feature>
<evidence type="ECO:0000313" key="5">
    <source>
        <dbReference type="Proteomes" id="UP000095209"/>
    </source>
</evidence>
<dbReference type="Pfam" id="PF05598">
    <property type="entry name" value="DUF772"/>
    <property type="match status" value="1"/>
</dbReference>
<name>A0A1E5LEH4_9BACI</name>
<dbReference type="InterPro" id="IPR002559">
    <property type="entry name" value="Transposase_11"/>
</dbReference>
<proteinExistence type="predicted"/>
<dbReference type="GO" id="GO:0004803">
    <property type="term" value="F:transposase activity"/>
    <property type="evidence" value="ECO:0007669"/>
    <property type="project" value="InterPro"/>
</dbReference>
<dbReference type="InterPro" id="IPR008490">
    <property type="entry name" value="Transposase_InsH_N"/>
</dbReference>
<dbReference type="Proteomes" id="UP000095209">
    <property type="component" value="Unassembled WGS sequence"/>
</dbReference>
<protein>
    <submittedName>
        <fullName evidence="4">IS1182 family transposase</fullName>
    </submittedName>
</protein>
<reference evidence="4 5" key="1">
    <citation type="submission" date="2016-08" db="EMBL/GenBank/DDBJ databases">
        <title>Genome of Bacillus solimangrovi GH2-4.</title>
        <authorList>
            <person name="Lim S."/>
            <person name="Kim B.-C."/>
        </authorList>
    </citation>
    <scope>NUCLEOTIDE SEQUENCE [LARGE SCALE GENOMIC DNA]</scope>
    <source>
        <strain evidence="4 5">GH2-4</strain>
    </source>
</reference>
<evidence type="ECO:0000259" key="3">
    <source>
        <dbReference type="Pfam" id="PF05598"/>
    </source>
</evidence>
<evidence type="ECO:0000313" key="4">
    <source>
        <dbReference type="EMBL" id="OEH92469.1"/>
    </source>
</evidence>
<dbReference type="GO" id="GO:0003677">
    <property type="term" value="F:DNA binding"/>
    <property type="evidence" value="ECO:0007669"/>
    <property type="project" value="InterPro"/>
</dbReference>